<evidence type="ECO:0000259" key="5">
    <source>
        <dbReference type="Pfam" id="PF06276"/>
    </source>
</evidence>
<dbReference type="RefSeq" id="WP_176164785.1">
    <property type="nucleotide sequence ID" value="NZ_CP054929.1"/>
</dbReference>
<sequence length="633" mass="66712">MAPPAEPDGARSRAPGPDGAGEAAGGPHDALTGDLLLRVLSTLLREDAYGLRTGASPERRADGDWLRLALPDGPVSLPVEADGFQCEVRARRPVLEAEHGTLAGLGPVLGRLRAAAPPVDRPGFDAFVAECEQEAATLRLHAEARPDVLRQMAARYGPRPARHWRGLAGSLAYDTLAAHRDHPVYPTARARPGLDVAGLRAHAPEFHPAFALRWVVVPHAAVRASSGPLPAWWPPPSALGHTGADGDHIALPVHPLTVGPPLTAALCEAGLAGRARLAPRAWLTVRPTLSMRSVAVVDDPAVHLKLPLTTATLGRRNRRTIKPGTLTDGAAGQRLTATLLAREPRFADSVLLADEHTYLHAGHELLAALVRRYPAGLDQARVVPLAALAARGPDGSLVIDALADRFYGGDLLALLDAYFRLLFDWHVTCFGYGVGLEAHQQNTSLVLDEDAGRTRLRLLVKDHDGPRVHRARLAARLATDGPTADAPASGVPGGAPAPQSLGFDDPRILVDADAPVADVFTTIAVHLCAGALAVELARAGRAPLGTLIDLLVDRLTEAIDQLGPAAAPATGPAALAAPDAVLRARVLNADRLPVKAMVTAGTLLAKERSGAADVNKHYVSGPNYLLRPSRWSR</sequence>
<proteinExistence type="inferred from homology"/>
<comment type="similarity">
    <text evidence="2">Belongs to the IucA/IucC family.</text>
</comment>
<feature type="domain" description="Aerobactin siderophore biosynthesis IucA/IucC-like C-terminal" evidence="5">
    <location>
        <begin position="415"/>
        <end position="578"/>
    </location>
</feature>
<evidence type="ECO:0000256" key="2">
    <source>
        <dbReference type="ARBA" id="ARBA00007832"/>
    </source>
</evidence>
<dbReference type="GO" id="GO:0019290">
    <property type="term" value="P:siderophore biosynthetic process"/>
    <property type="evidence" value="ECO:0007669"/>
    <property type="project" value="InterPro"/>
</dbReference>
<protein>
    <submittedName>
        <fullName evidence="6">IucA/IucC family siderophore biosynthesis protein</fullName>
    </submittedName>
</protein>
<dbReference type="InterPro" id="IPR022770">
    <property type="entry name" value="IucA/IucC-like_C"/>
</dbReference>
<evidence type="ECO:0000313" key="6">
    <source>
        <dbReference type="EMBL" id="QKW53075.1"/>
    </source>
</evidence>
<keyword evidence="7" id="KW-1185">Reference proteome</keyword>
<gene>
    <name evidence="6" type="ORF">HUT08_29995</name>
</gene>
<dbReference type="Pfam" id="PF04183">
    <property type="entry name" value="IucA_IucC"/>
    <property type="match status" value="1"/>
</dbReference>
<reference evidence="6 7" key="1">
    <citation type="submission" date="2020-06" db="EMBL/GenBank/DDBJ databases">
        <title>Genome mining for natural products.</title>
        <authorList>
            <person name="Zhang B."/>
            <person name="Shi J."/>
            <person name="Ge H."/>
        </authorList>
    </citation>
    <scope>NUCLEOTIDE SEQUENCE [LARGE SCALE GENOMIC DNA]</scope>
    <source>
        <strain evidence="6 7">NA00687</strain>
    </source>
</reference>
<dbReference type="EMBL" id="CP054929">
    <property type="protein sequence ID" value="QKW53075.1"/>
    <property type="molecule type" value="Genomic_DNA"/>
</dbReference>
<name>A0A7H8NF24_9ACTN</name>
<dbReference type="Pfam" id="PF06276">
    <property type="entry name" value="FhuF"/>
    <property type="match status" value="1"/>
</dbReference>
<organism evidence="6 7">
    <name type="scientific">Streptomyces buecherae</name>
    <dbReference type="NCBI Taxonomy" id="2763006"/>
    <lineage>
        <taxon>Bacteria</taxon>
        <taxon>Bacillati</taxon>
        <taxon>Actinomycetota</taxon>
        <taxon>Actinomycetes</taxon>
        <taxon>Kitasatosporales</taxon>
        <taxon>Streptomycetaceae</taxon>
        <taxon>Streptomyces</taxon>
    </lineage>
</organism>
<dbReference type="InterPro" id="IPR037455">
    <property type="entry name" value="LucA/IucC-like"/>
</dbReference>
<dbReference type="AlphaFoldDB" id="A0A7H8NF24"/>
<evidence type="ECO:0000259" key="4">
    <source>
        <dbReference type="Pfam" id="PF04183"/>
    </source>
</evidence>
<dbReference type="Proteomes" id="UP000509303">
    <property type="component" value="Chromosome"/>
</dbReference>
<accession>A0A7H8NF24</accession>
<dbReference type="InterPro" id="IPR007310">
    <property type="entry name" value="Aerobactin_biosyn_IucA/IucC_N"/>
</dbReference>
<dbReference type="PANTHER" id="PTHR34384:SF5">
    <property type="entry name" value="L-2,3-DIAMINOPROPANOATE--CITRATE LIGASE"/>
    <property type="match status" value="1"/>
</dbReference>
<dbReference type="GO" id="GO:0016881">
    <property type="term" value="F:acid-amino acid ligase activity"/>
    <property type="evidence" value="ECO:0007669"/>
    <property type="project" value="UniProtKB-ARBA"/>
</dbReference>
<feature type="region of interest" description="Disordered" evidence="3">
    <location>
        <begin position="1"/>
        <end position="28"/>
    </location>
</feature>
<evidence type="ECO:0000256" key="1">
    <source>
        <dbReference type="ARBA" id="ARBA00004924"/>
    </source>
</evidence>
<dbReference type="PANTHER" id="PTHR34384">
    <property type="entry name" value="L-2,3-DIAMINOPROPANOATE--CITRATE LIGASE"/>
    <property type="match status" value="1"/>
</dbReference>
<comment type="pathway">
    <text evidence="1">Siderophore biosynthesis.</text>
</comment>
<dbReference type="Gene3D" id="1.10.510.40">
    <property type="match status" value="1"/>
</dbReference>
<feature type="domain" description="Aerobactin siderophore biosynthesis IucA/IucC N-terminal" evidence="4">
    <location>
        <begin position="179"/>
        <end position="389"/>
    </location>
</feature>
<evidence type="ECO:0000256" key="3">
    <source>
        <dbReference type="SAM" id="MobiDB-lite"/>
    </source>
</evidence>
<evidence type="ECO:0000313" key="7">
    <source>
        <dbReference type="Proteomes" id="UP000509303"/>
    </source>
</evidence>